<feature type="compositionally biased region" description="Basic and acidic residues" evidence="1">
    <location>
        <begin position="16"/>
        <end position="45"/>
    </location>
</feature>
<dbReference type="EMBL" id="JAPDHZ010000006">
    <property type="protein sequence ID" value="MDG0794227.1"/>
    <property type="molecule type" value="Genomic_DNA"/>
</dbReference>
<keyword evidence="3" id="KW-1185">Reference proteome</keyword>
<sequence length="167" mass="18990">MKARRGQRDIEDDEQHDGRHQQAEHPRKPADADPGRQRHGERGQDGKVAVRRIAHHRAFEKHRDIHNNAGDRVYMKDQEQNAEHDGDRPRHQLGPVLDVIHIGKSAGETDERDQEEQPEPGGREQADPGFVVADGDEGRRNVNDGGARQKNEQQHGRLLGRNRVFQG</sequence>
<evidence type="ECO:0000313" key="2">
    <source>
        <dbReference type="EMBL" id="MDG0794227.1"/>
    </source>
</evidence>
<feature type="compositionally biased region" description="Basic and acidic residues" evidence="1">
    <location>
        <begin position="73"/>
        <end position="90"/>
    </location>
</feature>
<feature type="compositionally biased region" description="Basic residues" evidence="1">
    <location>
        <begin position="49"/>
        <end position="60"/>
    </location>
</feature>
<organism evidence="2 3">
    <name type="scientific">Cohnella ginsengisoli</name>
    <dbReference type="NCBI Taxonomy" id="425004"/>
    <lineage>
        <taxon>Bacteria</taxon>
        <taxon>Bacillati</taxon>
        <taxon>Bacillota</taxon>
        <taxon>Bacilli</taxon>
        <taxon>Bacillales</taxon>
        <taxon>Paenibacillaceae</taxon>
        <taxon>Cohnella</taxon>
    </lineage>
</organism>
<gene>
    <name evidence="2" type="ORF">OMP38_27865</name>
</gene>
<feature type="compositionally biased region" description="Basic and acidic residues" evidence="1">
    <location>
        <begin position="136"/>
        <end position="155"/>
    </location>
</feature>
<evidence type="ECO:0000313" key="3">
    <source>
        <dbReference type="Proteomes" id="UP001153387"/>
    </source>
</evidence>
<protein>
    <submittedName>
        <fullName evidence="2">Uncharacterized protein</fullName>
    </submittedName>
</protein>
<reference evidence="2 3" key="1">
    <citation type="submission" date="2022-10" db="EMBL/GenBank/DDBJ databases">
        <title>Comparative genomic analysis of Cohnella hashimotonis sp. nov., isolated from the International Space Station.</title>
        <authorList>
            <person name="Simpson A."/>
            <person name="Venkateswaran K."/>
        </authorList>
    </citation>
    <scope>NUCLEOTIDE SEQUENCE [LARGE SCALE GENOMIC DNA]</scope>
    <source>
        <strain evidence="2 3">DSM 18997</strain>
    </source>
</reference>
<dbReference type="AlphaFoldDB" id="A0A9X4QQ54"/>
<name>A0A9X4QQ54_9BACL</name>
<dbReference type="Proteomes" id="UP001153387">
    <property type="component" value="Unassembled WGS sequence"/>
</dbReference>
<accession>A0A9X4QQ54</accession>
<feature type="region of interest" description="Disordered" evidence="1">
    <location>
        <begin position="1"/>
        <end position="167"/>
    </location>
</feature>
<proteinExistence type="predicted"/>
<evidence type="ECO:0000256" key="1">
    <source>
        <dbReference type="SAM" id="MobiDB-lite"/>
    </source>
</evidence>
<comment type="caution">
    <text evidence="2">The sequence shown here is derived from an EMBL/GenBank/DDBJ whole genome shotgun (WGS) entry which is preliminary data.</text>
</comment>
<feature type="compositionally biased region" description="Acidic residues" evidence="1">
    <location>
        <begin position="108"/>
        <end position="118"/>
    </location>
</feature>